<evidence type="ECO:0000313" key="5">
    <source>
        <dbReference type="Proteomes" id="UP000632535"/>
    </source>
</evidence>
<evidence type="ECO:0000259" key="3">
    <source>
        <dbReference type="Pfam" id="PF19843"/>
    </source>
</evidence>
<feature type="region of interest" description="Disordered" evidence="1">
    <location>
        <begin position="1"/>
        <end position="22"/>
    </location>
</feature>
<feature type="signal peptide" evidence="2">
    <location>
        <begin position="1"/>
        <end position="41"/>
    </location>
</feature>
<proteinExistence type="predicted"/>
<evidence type="ECO:0000256" key="2">
    <source>
        <dbReference type="SAM" id="SignalP"/>
    </source>
</evidence>
<feature type="domain" description="DUF6318" evidence="3">
    <location>
        <begin position="71"/>
        <end position="209"/>
    </location>
</feature>
<keyword evidence="5" id="KW-1185">Reference proteome</keyword>
<dbReference type="InterPro" id="IPR046281">
    <property type="entry name" value="DUF6318"/>
</dbReference>
<name>A0ABQ2B7F8_9MICO</name>
<accession>A0ABQ2B7F8</accession>
<dbReference type="Proteomes" id="UP000632535">
    <property type="component" value="Unassembled WGS sequence"/>
</dbReference>
<feature type="region of interest" description="Disordered" evidence="1">
    <location>
        <begin position="39"/>
        <end position="86"/>
    </location>
</feature>
<comment type="caution">
    <text evidence="4">The sequence shown here is derived from an EMBL/GenBank/DDBJ whole genome shotgun (WGS) entry which is preliminary data.</text>
</comment>
<gene>
    <name evidence="4" type="ORF">GCM10007368_17990</name>
</gene>
<feature type="compositionally biased region" description="Basic and acidic residues" evidence="1">
    <location>
        <begin position="71"/>
        <end position="86"/>
    </location>
</feature>
<keyword evidence="2" id="KW-0732">Signal</keyword>
<dbReference type="EMBL" id="BMDG01000005">
    <property type="protein sequence ID" value="GGI07803.1"/>
    <property type="molecule type" value="Genomic_DNA"/>
</dbReference>
<sequence>MTRAARATSTTGNAARRSARPSATVVAALLTVGLLSACSGAETPQEDPGTTTTAPPEETSASPTPSATEEGVEKPERPAAMDKKNADGAAAAAEYFLSLRSYTLSTGDTSEWKAMSHKTCGYCESALGQAKRIVKEDDHFEGGEVTAKVTKKYQRDEATGIWPVDADVEEAAIRVTDKAGDTIFSTDTARYASRIEVGLMGDDWVIVEVADVPED</sequence>
<feature type="chain" id="PRO_5046808075" description="DUF6318 domain-containing protein" evidence="2">
    <location>
        <begin position="42"/>
        <end position="215"/>
    </location>
</feature>
<evidence type="ECO:0000313" key="4">
    <source>
        <dbReference type="EMBL" id="GGI07803.1"/>
    </source>
</evidence>
<dbReference type="RefSeq" id="WP_188523346.1">
    <property type="nucleotide sequence ID" value="NZ_BMDG01000005.1"/>
</dbReference>
<protein>
    <recommendedName>
        <fullName evidence="3">DUF6318 domain-containing protein</fullName>
    </recommendedName>
</protein>
<organism evidence="4 5">
    <name type="scientific">Isoptericola cucumis</name>
    <dbReference type="NCBI Taxonomy" id="1776856"/>
    <lineage>
        <taxon>Bacteria</taxon>
        <taxon>Bacillati</taxon>
        <taxon>Actinomycetota</taxon>
        <taxon>Actinomycetes</taxon>
        <taxon>Micrococcales</taxon>
        <taxon>Promicromonosporaceae</taxon>
        <taxon>Isoptericola</taxon>
    </lineage>
</organism>
<feature type="compositionally biased region" description="Low complexity" evidence="1">
    <location>
        <begin position="50"/>
        <end position="69"/>
    </location>
</feature>
<evidence type="ECO:0000256" key="1">
    <source>
        <dbReference type="SAM" id="MobiDB-lite"/>
    </source>
</evidence>
<reference evidence="5" key="1">
    <citation type="journal article" date="2019" name="Int. J. Syst. Evol. Microbiol.">
        <title>The Global Catalogue of Microorganisms (GCM) 10K type strain sequencing project: providing services to taxonomists for standard genome sequencing and annotation.</title>
        <authorList>
            <consortium name="The Broad Institute Genomics Platform"/>
            <consortium name="The Broad Institute Genome Sequencing Center for Infectious Disease"/>
            <person name="Wu L."/>
            <person name="Ma J."/>
        </authorList>
    </citation>
    <scope>NUCLEOTIDE SEQUENCE [LARGE SCALE GENOMIC DNA]</scope>
    <source>
        <strain evidence="5">CCM 8653</strain>
    </source>
</reference>
<dbReference type="Pfam" id="PF19843">
    <property type="entry name" value="DUF6318"/>
    <property type="match status" value="1"/>
</dbReference>